<feature type="chain" id="PRO_5012878109" evidence="1">
    <location>
        <begin position="24"/>
        <end position="172"/>
    </location>
</feature>
<reference evidence="2 3" key="1">
    <citation type="journal article" date="2017" name="Curr. Biol.">
        <title>Genome architecture and evolution of a unichromosomal asexual nematode.</title>
        <authorList>
            <person name="Fradin H."/>
            <person name="Zegar C."/>
            <person name="Gutwein M."/>
            <person name="Lucas J."/>
            <person name="Kovtun M."/>
            <person name="Corcoran D."/>
            <person name="Baugh L.R."/>
            <person name="Kiontke K."/>
            <person name="Gunsalus K."/>
            <person name="Fitch D.H."/>
            <person name="Piano F."/>
        </authorList>
    </citation>
    <scope>NUCLEOTIDE SEQUENCE [LARGE SCALE GENOMIC DNA]</scope>
    <source>
        <strain evidence="2">PF1309</strain>
    </source>
</reference>
<dbReference type="Proteomes" id="UP000218231">
    <property type="component" value="Unassembled WGS sequence"/>
</dbReference>
<evidence type="ECO:0000256" key="1">
    <source>
        <dbReference type="SAM" id="SignalP"/>
    </source>
</evidence>
<dbReference type="AlphaFoldDB" id="A0A2A2JVR2"/>
<name>A0A2A2JVR2_9BILA</name>
<feature type="signal peptide" evidence="1">
    <location>
        <begin position="1"/>
        <end position="23"/>
    </location>
</feature>
<evidence type="ECO:0000313" key="2">
    <source>
        <dbReference type="EMBL" id="PAV65764.1"/>
    </source>
</evidence>
<keyword evidence="1" id="KW-0732">Signal</keyword>
<proteinExistence type="predicted"/>
<protein>
    <submittedName>
        <fullName evidence="2">Uncharacterized protein</fullName>
    </submittedName>
</protein>
<sequence length="172" mass="17963">MSRLSRTTLFCFIIFFNAPFLNKIHFADGCAATVPGEGGIPEACKTCEDGALINGATTYNWAQWNGATPATTCLDATDPNNLVPLANPPSTFDITNLILTDNGSTADTCRVSIACTGTDPLLFNIIKQGDQEACVVFPLSALPAPRTLACPNGLIPPPGEPDFVAMGCGVPA</sequence>
<keyword evidence="3" id="KW-1185">Reference proteome</keyword>
<organism evidence="2 3">
    <name type="scientific">Diploscapter pachys</name>
    <dbReference type="NCBI Taxonomy" id="2018661"/>
    <lineage>
        <taxon>Eukaryota</taxon>
        <taxon>Metazoa</taxon>
        <taxon>Ecdysozoa</taxon>
        <taxon>Nematoda</taxon>
        <taxon>Chromadorea</taxon>
        <taxon>Rhabditida</taxon>
        <taxon>Rhabditina</taxon>
        <taxon>Rhabditomorpha</taxon>
        <taxon>Rhabditoidea</taxon>
        <taxon>Rhabditidae</taxon>
        <taxon>Diploscapter</taxon>
    </lineage>
</organism>
<accession>A0A2A2JVR2</accession>
<comment type="caution">
    <text evidence="2">The sequence shown here is derived from an EMBL/GenBank/DDBJ whole genome shotgun (WGS) entry which is preliminary data.</text>
</comment>
<evidence type="ECO:0000313" key="3">
    <source>
        <dbReference type="Proteomes" id="UP000218231"/>
    </source>
</evidence>
<dbReference type="EMBL" id="LIAE01010198">
    <property type="protein sequence ID" value="PAV65764.1"/>
    <property type="molecule type" value="Genomic_DNA"/>
</dbReference>
<gene>
    <name evidence="2" type="ORF">WR25_19712</name>
</gene>